<evidence type="ECO:0000313" key="2">
    <source>
        <dbReference type="EMBL" id="ANW04135.1"/>
    </source>
</evidence>
<keyword evidence="1" id="KW-0812">Transmembrane</keyword>
<dbReference type="OrthoDB" id="7874789at2"/>
<evidence type="ECO:0000256" key="1">
    <source>
        <dbReference type="SAM" id="Phobius"/>
    </source>
</evidence>
<keyword evidence="1" id="KW-0472">Membrane</keyword>
<keyword evidence="1" id="KW-1133">Transmembrane helix</keyword>
<evidence type="ECO:0008006" key="4">
    <source>
        <dbReference type="Google" id="ProtNLM"/>
    </source>
</evidence>
<organism evidence="2 3">
    <name type="scientific">Bradyrhizobium icense</name>
    <dbReference type="NCBI Taxonomy" id="1274631"/>
    <lineage>
        <taxon>Bacteria</taxon>
        <taxon>Pseudomonadati</taxon>
        <taxon>Pseudomonadota</taxon>
        <taxon>Alphaproteobacteria</taxon>
        <taxon>Hyphomicrobiales</taxon>
        <taxon>Nitrobacteraceae</taxon>
        <taxon>Bradyrhizobium</taxon>
    </lineage>
</organism>
<dbReference type="STRING" id="1274631.LMTR13_32310"/>
<keyword evidence="3" id="KW-1185">Reference proteome</keyword>
<feature type="transmembrane region" description="Helical" evidence="1">
    <location>
        <begin position="38"/>
        <end position="61"/>
    </location>
</feature>
<accession>A0A1B1UN56</accession>
<dbReference type="RefSeq" id="WP_065731294.1">
    <property type="nucleotide sequence ID" value="NZ_CP016428.1"/>
</dbReference>
<sequence>MTSFIAHLLPAVALGLCVAVPFGPFGLMCVQRTLGFGIWFGIASGMGAATAHAMFSFLALVSGTALMQMTFALHTPLRIASARSMISGLPVSSTDVTPRYGNIVIGLAAAINRVVSALATA</sequence>
<gene>
    <name evidence="2" type="ORF">LMTR13_32310</name>
</gene>
<name>A0A1B1UN56_9BRAD</name>
<dbReference type="KEGG" id="bic:LMTR13_32310"/>
<evidence type="ECO:0000313" key="3">
    <source>
        <dbReference type="Proteomes" id="UP000092839"/>
    </source>
</evidence>
<protein>
    <recommendedName>
        <fullName evidence="4">LysE family translocator</fullName>
    </recommendedName>
</protein>
<reference evidence="2 3" key="1">
    <citation type="submission" date="2016-07" db="EMBL/GenBank/DDBJ databases">
        <title>Complete genome sequence of Bradyrhizobium icense LMTR 13T, a potential inoculant strain isolated from lima bean (Phaseolus lunatus) in Peru.</title>
        <authorList>
            <person name="Ormeno-Orrillo E."/>
            <person name="Duran D."/>
            <person name="Rogel M.A."/>
            <person name="Rey L."/>
            <person name="Imperial J."/>
            <person name="Ruiz-Argueso T."/>
            <person name="Martinez-Romero E."/>
        </authorList>
    </citation>
    <scope>NUCLEOTIDE SEQUENCE [LARGE SCALE GENOMIC DNA]</scope>
    <source>
        <strain evidence="2 3">LMTR 13</strain>
    </source>
</reference>
<dbReference type="EMBL" id="CP016428">
    <property type="protein sequence ID" value="ANW04135.1"/>
    <property type="molecule type" value="Genomic_DNA"/>
</dbReference>
<proteinExistence type="predicted"/>
<dbReference type="Proteomes" id="UP000092839">
    <property type="component" value="Chromosome"/>
</dbReference>
<dbReference type="AlphaFoldDB" id="A0A1B1UN56"/>